<keyword evidence="1" id="KW-0472">Membrane</keyword>
<reference evidence="2 3" key="1">
    <citation type="submission" date="2021-01" db="EMBL/GenBank/DDBJ databases">
        <title>Carboxyliciviraga sp.nov., isolated from coastal sediments.</title>
        <authorList>
            <person name="Lu D."/>
            <person name="Zhang T."/>
        </authorList>
    </citation>
    <scope>NUCLEOTIDE SEQUENCE [LARGE SCALE GENOMIC DNA]</scope>
    <source>
        <strain evidence="2 3">N1Y132</strain>
    </source>
</reference>
<evidence type="ECO:0000313" key="2">
    <source>
        <dbReference type="EMBL" id="MBK3519597.1"/>
    </source>
</evidence>
<keyword evidence="3" id="KW-1185">Reference proteome</keyword>
<comment type="caution">
    <text evidence="2">The sequence shown here is derived from an EMBL/GenBank/DDBJ whole genome shotgun (WGS) entry which is preliminary data.</text>
</comment>
<sequence length="169" mass="19286">MKNYIRKFILIASFGVWILAIVLYAILFNWIDKSINDILLQMASPTLIIFIPGLVQWLVSKSKAEYMDSSEMNVPSFSVVKHQKLQRKEGLNIEDLARVLPKQFTISNIDSENNKIKLYDKNIWTWATGYIIELRQNEIVIFSFPFSSHSIGAEGGREKGLAKLSACLS</sequence>
<feature type="transmembrane region" description="Helical" evidence="1">
    <location>
        <begin position="38"/>
        <end position="59"/>
    </location>
</feature>
<evidence type="ECO:0000256" key="1">
    <source>
        <dbReference type="SAM" id="Phobius"/>
    </source>
</evidence>
<evidence type="ECO:0008006" key="4">
    <source>
        <dbReference type="Google" id="ProtNLM"/>
    </source>
</evidence>
<keyword evidence="1" id="KW-1133">Transmembrane helix</keyword>
<dbReference type="EMBL" id="JAENRR010000078">
    <property type="protein sequence ID" value="MBK3519597.1"/>
    <property type="molecule type" value="Genomic_DNA"/>
</dbReference>
<feature type="transmembrane region" description="Helical" evidence="1">
    <location>
        <begin position="7"/>
        <end position="26"/>
    </location>
</feature>
<accession>A0ABS1HPI5</accession>
<dbReference type="Proteomes" id="UP000605676">
    <property type="component" value="Unassembled WGS sequence"/>
</dbReference>
<proteinExistence type="predicted"/>
<evidence type="ECO:0000313" key="3">
    <source>
        <dbReference type="Proteomes" id="UP000605676"/>
    </source>
</evidence>
<keyword evidence="1" id="KW-0812">Transmembrane</keyword>
<gene>
    <name evidence="2" type="ORF">JIV24_19790</name>
</gene>
<protein>
    <recommendedName>
        <fullName evidence="4">Bacterial Pleckstrin homology domain-containing protein</fullName>
    </recommendedName>
</protein>
<name>A0ABS1HPI5_9BACT</name>
<dbReference type="RefSeq" id="WP_200466816.1">
    <property type="nucleotide sequence ID" value="NZ_JAENRR010000078.1"/>
</dbReference>
<organism evidence="2 3">
    <name type="scientific">Carboxylicivirga marina</name>
    <dbReference type="NCBI Taxonomy" id="2800988"/>
    <lineage>
        <taxon>Bacteria</taxon>
        <taxon>Pseudomonadati</taxon>
        <taxon>Bacteroidota</taxon>
        <taxon>Bacteroidia</taxon>
        <taxon>Marinilabiliales</taxon>
        <taxon>Marinilabiliaceae</taxon>
        <taxon>Carboxylicivirga</taxon>
    </lineage>
</organism>